<evidence type="ECO:0000313" key="2">
    <source>
        <dbReference type="EMBL" id="RLN41888.1"/>
    </source>
</evidence>
<dbReference type="InterPro" id="IPR012337">
    <property type="entry name" value="RNaseH-like_sf"/>
</dbReference>
<dbReference type="InterPro" id="IPR052929">
    <property type="entry name" value="RNase_H-like_EbsB-rel"/>
</dbReference>
<dbReference type="EMBL" id="PQIB02000001">
    <property type="protein sequence ID" value="RLN41888.1"/>
    <property type="molecule type" value="Genomic_DNA"/>
</dbReference>
<evidence type="ECO:0000259" key="1">
    <source>
        <dbReference type="Pfam" id="PF13456"/>
    </source>
</evidence>
<dbReference type="GO" id="GO:0004523">
    <property type="term" value="F:RNA-DNA hybrid ribonuclease activity"/>
    <property type="evidence" value="ECO:0007669"/>
    <property type="project" value="InterPro"/>
</dbReference>
<reference evidence="3" key="1">
    <citation type="journal article" date="2019" name="Nat. Commun.">
        <title>The genome of broomcorn millet.</title>
        <authorList>
            <person name="Zou C."/>
            <person name="Miki D."/>
            <person name="Li D."/>
            <person name="Tang Q."/>
            <person name="Xiao L."/>
            <person name="Rajput S."/>
            <person name="Deng P."/>
            <person name="Jia W."/>
            <person name="Huang R."/>
            <person name="Zhang M."/>
            <person name="Sun Y."/>
            <person name="Hu J."/>
            <person name="Fu X."/>
            <person name="Schnable P.S."/>
            <person name="Li F."/>
            <person name="Zhang H."/>
            <person name="Feng B."/>
            <person name="Zhu X."/>
            <person name="Liu R."/>
            <person name="Schnable J.C."/>
            <person name="Zhu J.-K."/>
            <person name="Zhang H."/>
        </authorList>
    </citation>
    <scope>NUCLEOTIDE SEQUENCE [LARGE SCALE GENOMIC DNA]</scope>
</reference>
<dbReference type="Gene3D" id="3.30.420.10">
    <property type="entry name" value="Ribonuclease H-like superfamily/Ribonuclease H"/>
    <property type="match status" value="1"/>
</dbReference>
<protein>
    <recommendedName>
        <fullName evidence="1">RNase H type-1 domain-containing protein</fullName>
    </recommendedName>
</protein>
<keyword evidence="3" id="KW-1185">Reference proteome</keyword>
<accession>A0A3L6TRV1</accession>
<feature type="domain" description="RNase H type-1" evidence="1">
    <location>
        <begin position="24"/>
        <end position="146"/>
    </location>
</feature>
<dbReference type="GO" id="GO:0003676">
    <property type="term" value="F:nucleic acid binding"/>
    <property type="evidence" value="ECO:0007669"/>
    <property type="project" value="InterPro"/>
</dbReference>
<evidence type="ECO:0000313" key="3">
    <source>
        <dbReference type="Proteomes" id="UP000275267"/>
    </source>
</evidence>
<dbReference type="AlphaFoldDB" id="A0A3L6TRV1"/>
<dbReference type="InterPro" id="IPR002156">
    <property type="entry name" value="RNaseH_domain"/>
</dbReference>
<sequence length="188" mass="20329">MENSKTPKSLKKWSKLVGEVLKINSDGAFDPATKRGGWGFVIRDSAGDVIHAGAGAVPYAMDALHTEVLGCLAALKAAGDRGMRKVLAETDSMLLKMAVGTSDFSLAPTGGLIHEIKEIVASNFTVFSLSYCSRLCNKVAHELASWGCKSTPNSDLYWDGHGEPGGRRSRRAVELKEKLFRSKKKSQM</sequence>
<dbReference type="Proteomes" id="UP000275267">
    <property type="component" value="Unassembled WGS sequence"/>
</dbReference>
<dbReference type="Pfam" id="PF13456">
    <property type="entry name" value="RVT_3"/>
    <property type="match status" value="1"/>
</dbReference>
<gene>
    <name evidence="2" type="ORF">C2845_PM01G36200</name>
</gene>
<dbReference type="CDD" id="cd06222">
    <property type="entry name" value="RNase_H_like"/>
    <property type="match status" value="1"/>
</dbReference>
<name>A0A3L6TRV1_PANMI</name>
<dbReference type="PANTHER" id="PTHR47074:SF70">
    <property type="entry name" value="OS07G0513450 PROTEIN"/>
    <property type="match status" value="1"/>
</dbReference>
<dbReference type="InterPro" id="IPR044730">
    <property type="entry name" value="RNase_H-like_dom_plant"/>
</dbReference>
<dbReference type="STRING" id="4540.A0A3L6TRV1"/>
<dbReference type="PANTHER" id="PTHR47074">
    <property type="entry name" value="BNAC02G40300D PROTEIN"/>
    <property type="match status" value="1"/>
</dbReference>
<comment type="caution">
    <text evidence="2">The sequence shown here is derived from an EMBL/GenBank/DDBJ whole genome shotgun (WGS) entry which is preliminary data.</text>
</comment>
<organism evidence="2 3">
    <name type="scientific">Panicum miliaceum</name>
    <name type="common">Proso millet</name>
    <name type="synonym">Broomcorn millet</name>
    <dbReference type="NCBI Taxonomy" id="4540"/>
    <lineage>
        <taxon>Eukaryota</taxon>
        <taxon>Viridiplantae</taxon>
        <taxon>Streptophyta</taxon>
        <taxon>Embryophyta</taxon>
        <taxon>Tracheophyta</taxon>
        <taxon>Spermatophyta</taxon>
        <taxon>Magnoliopsida</taxon>
        <taxon>Liliopsida</taxon>
        <taxon>Poales</taxon>
        <taxon>Poaceae</taxon>
        <taxon>PACMAD clade</taxon>
        <taxon>Panicoideae</taxon>
        <taxon>Panicodae</taxon>
        <taxon>Paniceae</taxon>
        <taxon>Panicinae</taxon>
        <taxon>Panicum</taxon>
        <taxon>Panicum sect. Panicum</taxon>
    </lineage>
</organism>
<dbReference type="InterPro" id="IPR036397">
    <property type="entry name" value="RNaseH_sf"/>
</dbReference>
<proteinExistence type="predicted"/>
<dbReference type="OrthoDB" id="696282at2759"/>
<dbReference type="SUPFAM" id="SSF53098">
    <property type="entry name" value="Ribonuclease H-like"/>
    <property type="match status" value="1"/>
</dbReference>